<proteinExistence type="predicted"/>
<gene>
    <name evidence="2" type="ORF">ABT276_34560</name>
</gene>
<reference evidence="2 3" key="1">
    <citation type="submission" date="2024-06" db="EMBL/GenBank/DDBJ databases">
        <title>The Natural Products Discovery Center: Release of the First 8490 Sequenced Strains for Exploring Actinobacteria Biosynthetic Diversity.</title>
        <authorList>
            <person name="Kalkreuter E."/>
            <person name="Kautsar S.A."/>
            <person name="Yang D."/>
            <person name="Bader C.D."/>
            <person name="Teijaro C.N."/>
            <person name="Fluegel L."/>
            <person name="Davis C.M."/>
            <person name="Simpson J.R."/>
            <person name="Lauterbach L."/>
            <person name="Steele A.D."/>
            <person name="Gui C."/>
            <person name="Meng S."/>
            <person name="Li G."/>
            <person name="Viehrig K."/>
            <person name="Ye F."/>
            <person name="Su P."/>
            <person name="Kiefer A.F."/>
            <person name="Nichols A."/>
            <person name="Cepeda A.J."/>
            <person name="Yan W."/>
            <person name="Fan B."/>
            <person name="Jiang Y."/>
            <person name="Adhikari A."/>
            <person name="Zheng C.-J."/>
            <person name="Schuster L."/>
            <person name="Cowan T.M."/>
            <person name="Smanski M.J."/>
            <person name="Chevrette M.G."/>
            <person name="De Carvalho L.P.S."/>
            <person name="Shen B."/>
        </authorList>
    </citation>
    <scope>NUCLEOTIDE SEQUENCE [LARGE SCALE GENOMIC DNA]</scope>
    <source>
        <strain evidence="2 3">NPDC000837</strain>
    </source>
</reference>
<feature type="region of interest" description="Disordered" evidence="1">
    <location>
        <begin position="57"/>
        <end position="81"/>
    </location>
</feature>
<feature type="compositionally biased region" description="Low complexity" evidence="1">
    <location>
        <begin position="66"/>
        <end position="81"/>
    </location>
</feature>
<keyword evidence="3" id="KW-1185">Reference proteome</keyword>
<dbReference type="Proteomes" id="UP001445472">
    <property type="component" value="Unassembled WGS sequence"/>
</dbReference>
<name>A0ABV1V5N1_9ACTN</name>
<evidence type="ECO:0000313" key="2">
    <source>
        <dbReference type="EMBL" id="MER6618338.1"/>
    </source>
</evidence>
<organism evidence="2 3">
    <name type="scientific">Streptomyces xantholiticus</name>
    <dbReference type="NCBI Taxonomy" id="68285"/>
    <lineage>
        <taxon>Bacteria</taxon>
        <taxon>Bacillati</taxon>
        <taxon>Actinomycetota</taxon>
        <taxon>Actinomycetes</taxon>
        <taxon>Kitasatosporales</taxon>
        <taxon>Streptomycetaceae</taxon>
        <taxon>Streptomyces</taxon>
    </lineage>
</organism>
<evidence type="ECO:0000313" key="3">
    <source>
        <dbReference type="Proteomes" id="UP001445472"/>
    </source>
</evidence>
<evidence type="ECO:0000256" key="1">
    <source>
        <dbReference type="SAM" id="MobiDB-lite"/>
    </source>
</evidence>
<sequence length="100" mass="9514">MPAAHVPSVPAAHVPSVVPARGPVPAYAACLPPAVPAVAGPATSPAPAVTGAKLNALPAAPTSDHGAAGQDDGAQGVGPAPAFPAHGAHACWIHPVAPRL</sequence>
<protein>
    <submittedName>
        <fullName evidence="2">Uncharacterized protein</fullName>
    </submittedName>
</protein>
<dbReference type="EMBL" id="JBEPBX010000057">
    <property type="protein sequence ID" value="MER6618338.1"/>
    <property type="molecule type" value="Genomic_DNA"/>
</dbReference>
<comment type="caution">
    <text evidence="2">The sequence shown here is derived from an EMBL/GenBank/DDBJ whole genome shotgun (WGS) entry which is preliminary data.</text>
</comment>
<accession>A0ABV1V5N1</accession>
<dbReference type="RefSeq" id="WP_351979215.1">
    <property type="nucleotide sequence ID" value="NZ_JBEPBX010000057.1"/>
</dbReference>